<keyword evidence="6" id="KW-0238">DNA-binding</keyword>
<keyword evidence="4 11" id="KW-0347">Helicase</keyword>
<evidence type="ECO:0000256" key="6">
    <source>
        <dbReference type="ARBA" id="ARBA00023125"/>
    </source>
</evidence>
<dbReference type="InterPro" id="IPR027417">
    <property type="entry name" value="P-loop_NTPase"/>
</dbReference>
<dbReference type="GO" id="GO:0005524">
    <property type="term" value="F:ATP binding"/>
    <property type="evidence" value="ECO:0007669"/>
    <property type="project" value="UniProtKB-UniRule"/>
</dbReference>
<dbReference type="GO" id="GO:0000725">
    <property type="term" value="P:recombinational repair"/>
    <property type="evidence" value="ECO:0007669"/>
    <property type="project" value="TreeGrafter"/>
</dbReference>
<dbReference type="AlphaFoldDB" id="A0A0P6Y7I1"/>
<dbReference type="GO" id="GO:0003677">
    <property type="term" value="F:DNA binding"/>
    <property type="evidence" value="ECO:0007669"/>
    <property type="project" value="UniProtKB-KW"/>
</dbReference>
<evidence type="ECO:0000256" key="7">
    <source>
        <dbReference type="ARBA" id="ARBA00023235"/>
    </source>
</evidence>
<dbReference type="SUPFAM" id="SSF52540">
    <property type="entry name" value="P-loop containing nucleoside triphosphate hydrolases"/>
    <property type="match status" value="1"/>
</dbReference>
<protein>
    <recommendedName>
        <fullName evidence="9">DNA 3'-5' helicase</fullName>
        <ecNumber evidence="9">5.6.2.4</ecNumber>
    </recommendedName>
</protein>
<name>A0A0P6Y7I1_9CHLR</name>
<dbReference type="OrthoDB" id="9810135at2"/>
<dbReference type="PANTHER" id="PTHR11070:SF2">
    <property type="entry name" value="ATP-DEPENDENT DNA HELICASE SRS2"/>
    <property type="match status" value="1"/>
</dbReference>
<reference evidence="13 14" key="1">
    <citation type="submission" date="2015-07" db="EMBL/GenBank/DDBJ databases">
        <title>Draft genome of Bellilinea caldifistulae DSM 17877.</title>
        <authorList>
            <person name="Hemp J."/>
            <person name="Ward L.M."/>
            <person name="Pace L.A."/>
            <person name="Fischer W.W."/>
        </authorList>
    </citation>
    <scope>NUCLEOTIDE SEQUENCE [LARGE SCALE GENOMIC DNA]</scope>
    <source>
        <strain evidence="13 14">GOMI-1</strain>
    </source>
</reference>
<keyword evidence="2 11" id="KW-0547">Nucleotide-binding</keyword>
<evidence type="ECO:0000256" key="8">
    <source>
        <dbReference type="ARBA" id="ARBA00034617"/>
    </source>
</evidence>
<evidence type="ECO:0000259" key="12">
    <source>
        <dbReference type="PROSITE" id="PS51198"/>
    </source>
</evidence>
<dbReference type="GO" id="GO:0016887">
    <property type="term" value="F:ATP hydrolysis activity"/>
    <property type="evidence" value="ECO:0007669"/>
    <property type="project" value="RHEA"/>
</dbReference>
<dbReference type="InterPro" id="IPR014016">
    <property type="entry name" value="UvrD-like_ATP-bd"/>
</dbReference>
<comment type="caution">
    <text evidence="13">The sequence shown here is derived from an EMBL/GenBank/DDBJ whole genome shotgun (WGS) entry which is preliminary data.</text>
</comment>
<dbReference type="InterPro" id="IPR000212">
    <property type="entry name" value="DNA_helicase_UvrD/REP"/>
</dbReference>
<dbReference type="Pfam" id="PF00580">
    <property type="entry name" value="UvrD-helicase"/>
    <property type="match status" value="1"/>
</dbReference>
<evidence type="ECO:0000256" key="10">
    <source>
        <dbReference type="ARBA" id="ARBA00048988"/>
    </source>
</evidence>
<keyword evidence="3 11" id="KW-0378">Hydrolase</keyword>
<comment type="similarity">
    <text evidence="1">Belongs to the helicase family. UvrD subfamily.</text>
</comment>
<evidence type="ECO:0000256" key="1">
    <source>
        <dbReference type="ARBA" id="ARBA00009922"/>
    </source>
</evidence>
<dbReference type="PANTHER" id="PTHR11070">
    <property type="entry name" value="UVRD / RECB / PCRA DNA HELICASE FAMILY MEMBER"/>
    <property type="match status" value="1"/>
</dbReference>
<organism evidence="13 14">
    <name type="scientific">Bellilinea caldifistulae</name>
    <dbReference type="NCBI Taxonomy" id="360411"/>
    <lineage>
        <taxon>Bacteria</taxon>
        <taxon>Bacillati</taxon>
        <taxon>Chloroflexota</taxon>
        <taxon>Anaerolineae</taxon>
        <taxon>Anaerolineales</taxon>
        <taxon>Anaerolineaceae</taxon>
        <taxon>Bellilinea</taxon>
    </lineage>
</organism>
<dbReference type="PROSITE" id="PS51198">
    <property type="entry name" value="UVRD_HELICASE_ATP_BIND"/>
    <property type="match status" value="1"/>
</dbReference>
<keyword evidence="5 11" id="KW-0067">ATP-binding</keyword>
<gene>
    <name evidence="13" type="ORF">AC812_03275</name>
</gene>
<evidence type="ECO:0000313" key="13">
    <source>
        <dbReference type="EMBL" id="KPL77571.1"/>
    </source>
</evidence>
<proteinExistence type="inferred from homology"/>
<feature type="domain" description="UvrD-like helicase ATP-binding" evidence="12">
    <location>
        <begin position="10"/>
        <end position="313"/>
    </location>
</feature>
<dbReference type="EMBL" id="LGHJ01000009">
    <property type="protein sequence ID" value="KPL77571.1"/>
    <property type="molecule type" value="Genomic_DNA"/>
</dbReference>
<feature type="binding site" evidence="11">
    <location>
        <begin position="31"/>
        <end position="38"/>
    </location>
    <ligand>
        <name>ATP</name>
        <dbReference type="ChEBI" id="CHEBI:30616"/>
    </ligand>
</feature>
<evidence type="ECO:0000313" key="14">
    <source>
        <dbReference type="Proteomes" id="UP000050514"/>
    </source>
</evidence>
<sequence>MSEYLKRLGKIEQDNNQRAAFYSEGSQVVIAGPGSGKTYLLTMKMAKALLEEKVRYPQKIACITFSRQLAEKLVKELRELGVYDSERMYVGTIHAFCIAEIILPAVNLLPPGSIPEPFRIASEKERKDALSQALQKQGKSLPKKDGAIRDIESDLDKFRRRCFQPEKKDFSSNSLAKVSDYSQRALQGLDWSQLAGDYHAYLERQVHGMDFVQIEMLALHILKTKPALARTLTARYPWWFVDEFQDLSPLFHQMVMHLVEQQLISVFAIGDPNQCIYEDLQGSKPETIHELSDTVERLCQNHPITLQKNYRSSQNLIEFSNLVLDSPTPYQSNQKHLAEIHYIQIKDCPYPQSVSQILMEQGNDKHIAVLMSQRRKSQKVKSIEDLLPELERLGMDLRPDKDPDYGSNTELIEWLEKVAQWCSGDEVYFYDLLPFWNSFCQLEGESDNAKRLEIERELFHALWTLRNGEMLLKDWLEQLCQAVLTSSRLEEYRRLRPDDVEEFEKLMAAVSTKERLQNKALHSFGKQKSQILLTTFYSSKGLEFDTAIVIDLDSIRKSQSAPDLHKRLAYVALSRAKSKLYVLDSKQGNLQGDFAKILQGASVEQLEFWTCDSQGKSTRRNE</sequence>
<evidence type="ECO:0000256" key="5">
    <source>
        <dbReference type="ARBA" id="ARBA00022840"/>
    </source>
</evidence>
<evidence type="ECO:0000256" key="4">
    <source>
        <dbReference type="ARBA" id="ARBA00022806"/>
    </source>
</evidence>
<keyword evidence="7" id="KW-0413">Isomerase</keyword>
<dbReference type="RefSeq" id="WP_061913668.1">
    <property type="nucleotide sequence ID" value="NZ_DF967971.1"/>
</dbReference>
<dbReference type="InterPro" id="IPR014017">
    <property type="entry name" value="DNA_helicase_UvrD-like_C"/>
</dbReference>
<evidence type="ECO:0000256" key="9">
    <source>
        <dbReference type="ARBA" id="ARBA00034808"/>
    </source>
</evidence>
<dbReference type="Pfam" id="PF13361">
    <property type="entry name" value="UvrD_C"/>
    <property type="match status" value="1"/>
</dbReference>
<dbReference type="EC" id="5.6.2.4" evidence="9"/>
<dbReference type="STRING" id="360411.AC812_03275"/>
<dbReference type="Gene3D" id="1.10.10.160">
    <property type="match status" value="1"/>
</dbReference>
<evidence type="ECO:0000256" key="3">
    <source>
        <dbReference type="ARBA" id="ARBA00022801"/>
    </source>
</evidence>
<accession>A0A0P6Y7I1</accession>
<dbReference type="Gene3D" id="3.40.50.300">
    <property type="entry name" value="P-loop containing nucleotide triphosphate hydrolases"/>
    <property type="match status" value="2"/>
</dbReference>
<comment type="catalytic activity">
    <reaction evidence="8">
        <text>Couples ATP hydrolysis with the unwinding of duplex DNA by translocating in the 3'-5' direction.</text>
        <dbReference type="EC" id="5.6.2.4"/>
    </reaction>
</comment>
<dbReference type="GO" id="GO:0043138">
    <property type="term" value="F:3'-5' DNA helicase activity"/>
    <property type="evidence" value="ECO:0007669"/>
    <property type="project" value="UniProtKB-EC"/>
</dbReference>
<dbReference type="InterPro" id="IPR013986">
    <property type="entry name" value="DExx_box_DNA_helicase_dom_sf"/>
</dbReference>
<evidence type="ECO:0000256" key="2">
    <source>
        <dbReference type="ARBA" id="ARBA00022741"/>
    </source>
</evidence>
<dbReference type="Proteomes" id="UP000050514">
    <property type="component" value="Unassembled WGS sequence"/>
</dbReference>
<evidence type="ECO:0000256" key="11">
    <source>
        <dbReference type="PROSITE-ProRule" id="PRU00560"/>
    </source>
</evidence>
<keyword evidence="14" id="KW-1185">Reference proteome</keyword>
<comment type="catalytic activity">
    <reaction evidence="10">
        <text>ATP + H2O = ADP + phosphate + H(+)</text>
        <dbReference type="Rhea" id="RHEA:13065"/>
        <dbReference type="ChEBI" id="CHEBI:15377"/>
        <dbReference type="ChEBI" id="CHEBI:15378"/>
        <dbReference type="ChEBI" id="CHEBI:30616"/>
        <dbReference type="ChEBI" id="CHEBI:43474"/>
        <dbReference type="ChEBI" id="CHEBI:456216"/>
        <dbReference type="EC" id="5.6.2.4"/>
    </reaction>
</comment>